<proteinExistence type="predicted"/>
<organism evidence="4 5">
    <name type="scientific">Exidia glandulosa HHB12029</name>
    <dbReference type="NCBI Taxonomy" id="1314781"/>
    <lineage>
        <taxon>Eukaryota</taxon>
        <taxon>Fungi</taxon>
        <taxon>Dikarya</taxon>
        <taxon>Basidiomycota</taxon>
        <taxon>Agaricomycotina</taxon>
        <taxon>Agaricomycetes</taxon>
        <taxon>Auriculariales</taxon>
        <taxon>Exidiaceae</taxon>
        <taxon>Exidia</taxon>
    </lineage>
</organism>
<evidence type="ECO:0000256" key="2">
    <source>
        <dbReference type="SAM" id="Phobius"/>
    </source>
</evidence>
<dbReference type="Proteomes" id="UP000077266">
    <property type="component" value="Unassembled WGS sequence"/>
</dbReference>
<evidence type="ECO:0000259" key="3">
    <source>
        <dbReference type="Pfam" id="PF20153"/>
    </source>
</evidence>
<feature type="region of interest" description="Disordered" evidence="1">
    <location>
        <begin position="1"/>
        <end position="25"/>
    </location>
</feature>
<evidence type="ECO:0000313" key="5">
    <source>
        <dbReference type="Proteomes" id="UP000077266"/>
    </source>
</evidence>
<dbReference type="Pfam" id="PF20153">
    <property type="entry name" value="DUF6535"/>
    <property type="match status" value="1"/>
</dbReference>
<feature type="transmembrane region" description="Helical" evidence="2">
    <location>
        <begin position="289"/>
        <end position="309"/>
    </location>
</feature>
<name>A0A165B315_EXIGL</name>
<dbReference type="OrthoDB" id="3235960at2759"/>
<keyword evidence="5" id="KW-1185">Reference proteome</keyword>
<evidence type="ECO:0000256" key="1">
    <source>
        <dbReference type="SAM" id="MobiDB-lite"/>
    </source>
</evidence>
<reference evidence="4 5" key="1">
    <citation type="journal article" date="2016" name="Mol. Biol. Evol.">
        <title>Comparative Genomics of Early-Diverging Mushroom-Forming Fungi Provides Insights into the Origins of Lignocellulose Decay Capabilities.</title>
        <authorList>
            <person name="Nagy L.G."/>
            <person name="Riley R."/>
            <person name="Tritt A."/>
            <person name="Adam C."/>
            <person name="Daum C."/>
            <person name="Floudas D."/>
            <person name="Sun H."/>
            <person name="Yadav J.S."/>
            <person name="Pangilinan J."/>
            <person name="Larsson K.H."/>
            <person name="Matsuura K."/>
            <person name="Barry K."/>
            <person name="Labutti K."/>
            <person name="Kuo R."/>
            <person name="Ohm R.A."/>
            <person name="Bhattacharya S.S."/>
            <person name="Shirouzu T."/>
            <person name="Yoshinaga Y."/>
            <person name="Martin F.M."/>
            <person name="Grigoriev I.V."/>
            <person name="Hibbett D.S."/>
        </authorList>
    </citation>
    <scope>NUCLEOTIDE SEQUENCE [LARGE SCALE GENOMIC DNA]</scope>
    <source>
        <strain evidence="4 5">HHB12029</strain>
    </source>
</reference>
<sequence>MAQGIPFDAPFNDSSSSISEVEPDELAAEQLGRSMKGEVPMIMMPDNPTFERCLNNILKKMTMGKEEHVSDSDKKYPPDPMVMMPDDPTYKTYMSNIGKKMAMDEEYVSDFDKKYPPDRYGGEILDGARVWNVYRGEVTEQDKELMDGWNKTLDILLIFAGLFSAVATAFIIESYKQLQPDWDEIAGRILLANAVAQSSGVNMTLPPSVMTNPDDFRASLTSRWINGMWLCSLTLSLVVALACILVKQWIVQYESRNAEPVASTRKWAHRHTLYSSGLKRWHMREIVDALPALLHASLLLFFGGMTVFFWSLDIGISVCLLVILICVAGFYGSTLLLSWWHITCPFYLPWFKHIHATFDRVLCLCHIAVDKHRSLLHQLQTAQSNHDANVLSWLTAVSPIQEVNAVGLHAIGACVPTSPILKVLLSSRDRKFWRSIESQLRVMFYTGHSRMVLQTLAHKELPTWTALNEEAPLPARAYDYLRTCHAIA</sequence>
<feature type="non-terminal residue" evidence="4">
    <location>
        <position position="488"/>
    </location>
</feature>
<keyword evidence="2" id="KW-0472">Membrane</keyword>
<dbReference type="EMBL" id="KV426572">
    <property type="protein sequence ID" value="KZV79733.1"/>
    <property type="molecule type" value="Genomic_DNA"/>
</dbReference>
<dbReference type="InParanoid" id="A0A165B315"/>
<feature type="transmembrane region" description="Helical" evidence="2">
    <location>
        <begin position="224"/>
        <end position="246"/>
    </location>
</feature>
<evidence type="ECO:0000313" key="4">
    <source>
        <dbReference type="EMBL" id="KZV79733.1"/>
    </source>
</evidence>
<keyword evidence="2" id="KW-0812">Transmembrane</keyword>
<dbReference type="InterPro" id="IPR045338">
    <property type="entry name" value="DUF6535"/>
</dbReference>
<feature type="domain" description="DUF6535" evidence="3">
    <location>
        <begin position="131"/>
        <end position="311"/>
    </location>
</feature>
<protein>
    <recommendedName>
        <fullName evidence="3">DUF6535 domain-containing protein</fullName>
    </recommendedName>
</protein>
<feature type="transmembrane region" description="Helical" evidence="2">
    <location>
        <begin position="153"/>
        <end position="172"/>
    </location>
</feature>
<gene>
    <name evidence="4" type="ORF">EXIGLDRAFT_660651</name>
</gene>
<feature type="transmembrane region" description="Helical" evidence="2">
    <location>
        <begin position="315"/>
        <end position="342"/>
    </location>
</feature>
<keyword evidence="2" id="KW-1133">Transmembrane helix</keyword>
<dbReference type="AlphaFoldDB" id="A0A165B315"/>
<accession>A0A165B315</accession>